<protein>
    <submittedName>
        <fullName evidence="1">Uncharacterized protein</fullName>
    </submittedName>
</protein>
<gene>
    <name evidence="1" type="ordered locus">Ctu_20320</name>
</gene>
<reference evidence="1 2" key="1">
    <citation type="journal article" date="2010" name="J. Bacteriol.">
        <title>Complete Genome Sequence of Cronobacter turicensis LMG 23827, a foodborne pathogen causing deaths in neonates.</title>
        <authorList>
            <person name="Stephan R."/>
            <person name="Lehner A."/>
            <person name="Tischler P."/>
            <person name="Rattei T."/>
        </authorList>
    </citation>
    <scope>NUCLEOTIDE SEQUENCE [LARGE SCALE GENOMIC DNA]</scope>
    <source>
        <strain evidence="2">DSM 18703 / CCUG 55852 / LMG 23827 / z3032</strain>
    </source>
</reference>
<name>C9Y3R0_CROTZ</name>
<evidence type="ECO:0000313" key="1">
    <source>
        <dbReference type="EMBL" id="CBA30671.1"/>
    </source>
</evidence>
<organism evidence="1 2">
    <name type="scientific">Cronobacter turicensis (strain DSM 18703 / CCUG 55852 / LMG 23827 / z3032)</name>
    <dbReference type="NCBI Taxonomy" id="693216"/>
    <lineage>
        <taxon>Bacteria</taxon>
        <taxon>Pseudomonadati</taxon>
        <taxon>Pseudomonadota</taxon>
        <taxon>Gammaproteobacteria</taxon>
        <taxon>Enterobacterales</taxon>
        <taxon>Enterobacteriaceae</taxon>
        <taxon>Cronobacter</taxon>
    </lineage>
</organism>
<reference evidence="2" key="2">
    <citation type="journal article" date="2011" name="J. Bacteriol.">
        <title>Complete genome sequence of Cronobacter turicensis LMG 23827, a food-borne pathogen causing deaths in neonates.</title>
        <authorList>
            <person name="Stephan R."/>
            <person name="Lehner A."/>
            <person name="Tischler P."/>
            <person name="Rattei T."/>
        </authorList>
    </citation>
    <scope>NUCLEOTIDE SEQUENCE [LARGE SCALE GENOMIC DNA]</scope>
    <source>
        <strain evidence="2">DSM 18703 / CCUG 55852 / LMG 23827 / z3032</strain>
    </source>
</reference>
<dbReference type="KEGG" id="ctu:CTU_20320"/>
<dbReference type="Proteomes" id="UP000002069">
    <property type="component" value="Chromosome"/>
</dbReference>
<dbReference type="EMBL" id="FN543093">
    <property type="protein sequence ID" value="CBA30671.1"/>
    <property type="molecule type" value="Genomic_DNA"/>
</dbReference>
<accession>C9Y3R0</accession>
<dbReference type="HOGENOM" id="CLU_3332989_0_0_6"/>
<dbReference type="AlphaFoldDB" id="C9Y3R0"/>
<sequence length="38" mass="4290">MTTEVSRLKKTRRPAGFLLLKTKTSATGEKKPPAGWRF</sequence>
<proteinExistence type="predicted"/>
<evidence type="ECO:0000313" key="2">
    <source>
        <dbReference type="Proteomes" id="UP000002069"/>
    </source>
</evidence>
<keyword evidence="2" id="KW-1185">Reference proteome</keyword>